<dbReference type="InterPro" id="IPR000073">
    <property type="entry name" value="AB_hydrolase_1"/>
</dbReference>
<dbReference type="SUPFAM" id="SSF53474">
    <property type="entry name" value="alpha/beta-Hydrolases"/>
    <property type="match status" value="1"/>
</dbReference>
<dbReference type="PANTHER" id="PTHR36110">
    <property type="entry name" value="RING-CLEAVING DIOXYGENASE MHQE-RELATED"/>
    <property type="match status" value="1"/>
</dbReference>
<evidence type="ECO:0000259" key="1">
    <source>
        <dbReference type="PROSITE" id="PS51819"/>
    </source>
</evidence>
<evidence type="ECO:0000313" key="3">
    <source>
        <dbReference type="Proteomes" id="UP001172630"/>
    </source>
</evidence>
<dbReference type="InterPro" id="IPR052537">
    <property type="entry name" value="Extradiol_RC_dioxygenase"/>
</dbReference>
<dbReference type="InterPro" id="IPR029068">
    <property type="entry name" value="Glyas_Bleomycin-R_OHBP_Dase"/>
</dbReference>
<protein>
    <submittedName>
        <fullName evidence="2">Alpha/beta fold hydrolase</fullName>
    </submittedName>
</protein>
<dbReference type="Pfam" id="PF00903">
    <property type="entry name" value="Glyoxalase"/>
    <property type="match status" value="1"/>
</dbReference>
<sequence>MVAGIHHITLITRKVQANVDFYVGFLGLRLVKRTGGFEDATQLHLFYGDATGSPGSLVSFLVWEDGSPGRPGIGQVGEISLAIDPASIGFWLTRALSAGLKPEGPSDEFGEPVLRLKDPDGVIVKLVGAKDLQSAAPWASDKIPQEHAVRRIRGATLFSETPEATENLLVEHLGYRPQMIKGAISRLVSEPGDIIDIRDARGFWTSAPGTGTVDHVAFRASDGSELQSVRTALQAVNSWPTAMHDRKYFRSLYVREPGRILFELATDAPGMLVDEDEATLGTHLFAPDDKPERLAELNVILPQFSMPGEPRVIYRDLPFVHRFFTPPEPDGTVFILLHGSGASETTLMPIAHKIDEQATLLGVRGRALEEGAPRWFRRLTPFTFDQADIANEAEAFAAFIDGVTHAYGLDPERIVYIGYSNGANLINAMLSLHPHLIRRAVLLRSMAVLAEPPPVDMSDADVLIIAGANDEYGPYAQPLAERLRADGATVNLQTIPHGHELTDADVPIIQAWLKVKPLLPVGAKASLQG</sequence>
<name>A0ABT7K9D3_9HYPH</name>
<dbReference type="InterPro" id="IPR037523">
    <property type="entry name" value="VOC_core"/>
</dbReference>
<organism evidence="2 3">
    <name type="scientific">Rhizobium calliandrae</name>
    <dbReference type="NCBI Taxonomy" id="1312182"/>
    <lineage>
        <taxon>Bacteria</taxon>
        <taxon>Pseudomonadati</taxon>
        <taxon>Pseudomonadota</taxon>
        <taxon>Alphaproteobacteria</taxon>
        <taxon>Hyphomicrobiales</taxon>
        <taxon>Rhizobiaceae</taxon>
        <taxon>Rhizobium/Agrobacterium group</taxon>
        <taxon>Rhizobium</taxon>
    </lineage>
</organism>
<comment type="caution">
    <text evidence="2">The sequence shown here is derived from an EMBL/GenBank/DDBJ whole genome shotgun (WGS) entry which is preliminary data.</text>
</comment>
<dbReference type="RefSeq" id="WP_285878142.1">
    <property type="nucleotide sequence ID" value="NZ_JARFYN010000006.1"/>
</dbReference>
<dbReference type="Gene3D" id="3.40.50.1820">
    <property type="entry name" value="alpha/beta hydrolase"/>
    <property type="match status" value="1"/>
</dbReference>
<dbReference type="Gene3D" id="3.10.180.10">
    <property type="entry name" value="2,3-Dihydroxybiphenyl 1,2-Dioxygenase, domain 1"/>
    <property type="match status" value="2"/>
</dbReference>
<dbReference type="InterPro" id="IPR029058">
    <property type="entry name" value="AB_hydrolase_fold"/>
</dbReference>
<feature type="domain" description="VOC" evidence="1">
    <location>
        <begin position="151"/>
        <end position="267"/>
    </location>
</feature>
<keyword evidence="2" id="KW-0378">Hydrolase</keyword>
<dbReference type="SUPFAM" id="SSF54593">
    <property type="entry name" value="Glyoxalase/Bleomycin resistance protein/Dihydroxybiphenyl dioxygenase"/>
    <property type="match status" value="1"/>
</dbReference>
<keyword evidence="3" id="KW-1185">Reference proteome</keyword>
<dbReference type="PANTHER" id="PTHR36110:SF2">
    <property type="entry name" value="RING-CLEAVING DIOXYGENASE MHQE-RELATED"/>
    <property type="match status" value="1"/>
</dbReference>
<evidence type="ECO:0000313" key="2">
    <source>
        <dbReference type="EMBL" id="MDL2405225.1"/>
    </source>
</evidence>
<dbReference type="GO" id="GO:0016787">
    <property type="term" value="F:hydrolase activity"/>
    <property type="evidence" value="ECO:0007669"/>
    <property type="project" value="UniProtKB-KW"/>
</dbReference>
<gene>
    <name evidence="2" type="ORF">PY650_06065</name>
</gene>
<dbReference type="InterPro" id="IPR004360">
    <property type="entry name" value="Glyas_Fos-R_dOase_dom"/>
</dbReference>
<proteinExistence type="predicted"/>
<dbReference type="EMBL" id="JARFYN010000006">
    <property type="protein sequence ID" value="MDL2405225.1"/>
    <property type="molecule type" value="Genomic_DNA"/>
</dbReference>
<accession>A0ABT7K9D3</accession>
<feature type="domain" description="VOC" evidence="1">
    <location>
        <begin position="4"/>
        <end position="129"/>
    </location>
</feature>
<dbReference type="Pfam" id="PF00561">
    <property type="entry name" value="Abhydrolase_1"/>
    <property type="match status" value="1"/>
</dbReference>
<dbReference type="PROSITE" id="PS51819">
    <property type="entry name" value="VOC"/>
    <property type="match status" value="2"/>
</dbReference>
<dbReference type="Proteomes" id="UP001172630">
    <property type="component" value="Unassembled WGS sequence"/>
</dbReference>
<reference evidence="2" key="1">
    <citation type="submission" date="2023-06" db="EMBL/GenBank/DDBJ databases">
        <title>Phylogenetic Diversity of Rhizobium strains.</title>
        <authorList>
            <person name="Moura F.T."/>
            <person name="Helene L.C.F."/>
            <person name="Hungria M."/>
        </authorList>
    </citation>
    <scope>NUCLEOTIDE SEQUENCE</scope>
    <source>
        <strain evidence="2">CCGE524</strain>
    </source>
</reference>